<dbReference type="PROSITE" id="PS51669">
    <property type="entry name" value="4FE4S_MOW_BIS_MGD"/>
    <property type="match status" value="1"/>
</dbReference>
<dbReference type="Gene3D" id="3.40.50.740">
    <property type="match status" value="1"/>
</dbReference>
<dbReference type="GO" id="GO:0016491">
    <property type="term" value="F:oxidoreductase activity"/>
    <property type="evidence" value="ECO:0007669"/>
    <property type="project" value="InterPro"/>
</dbReference>
<proteinExistence type="predicted"/>
<gene>
    <name evidence="5" type="ORF">EVA_16564</name>
</gene>
<keyword evidence="3" id="KW-0411">Iron-sulfur</keyword>
<dbReference type="SMART" id="SM00926">
    <property type="entry name" value="Molybdop_Fe4S4"/>
    <property type="match status" value="1"/>
</dbReference>
<dbReference type="PANTHER" id="PTHR43742">
    <property type="entry name" value="TRIMETHYLAMINE-N-OXIDE REDUCTASE"/>
    <property type="match status" value="1"/>
</dbReference>
<accession>J9G755</accession>
<evidence type="ECO:0000259" key="4">
    <source>
        <dbReference type="PROSITE" id="PS51669"/>
    </source>
</evidence>
<dbReference type="InterPro" id="IPR050612">
    <property type="entry name" value="Prok_Mopterin_Oxidored"/>
</dbReference>
<dbReference type="GO" id="GO:0046872">
    <property type="term" value="F:metal ion binding"/>
    <property type="evidence" value="ECO:0007669"/>
    <property type="project" value="UniProtKB-KW"/>
</dbReference>
<organism evidence="5">
    <name type="scientific">gut metagenome</name>
    <dbReference type="NCBI Taxonomy" id="749906"/>
    <lineage>
        <taxon>unclassified sequences</taxon>
        <taxon>metagenomes</taxon>
        <taxon>organismal metagenomes</taxon>
    </lineage>
</organism>
<dbReference type="InterPro" id="IPR006656">
    <property type="entry name" value="Mopterin_OxRdtase"/>
</dbReference>
<protein>
    <submittedName>
        <fullName evidence="5">Protein containing Molybdopterin oxidoreductase Fe4S4 region</fullName>
    </submittedName>
</protein>
<evidence type="ECO:0000256" key="2">
    <source>
        <dbReference type="ARBA" id="ARBA00023004"/>
    </source>
</evidence>
<dbReference type="Pfam" id="PF00384">
    <property type="entry name" value="Molybdopterin"/>
    <property type="match status" value="1"/>
</dbReference>
<dbReference type="AlphaFoldDB" id="J9G755"/>
<evidence type="ECO:0000256" key="3">
    <source>
        <dbReference type="ARBA" id="ARBA00023014"/>
    </source>
</evidence>
<dbReference type="Pfam" id="PF04879">
    <property type="entry name" value="Molybdop_Fe4S4"/>
    <property type="match status" value="1"/>
</dbReference>
<reference evidence="5" key="1">
    <citation type="journal article" date="2012" name="PLoS ONE">
        <title>Gene sets for utilization of primary and secondary nutrition supplies in the distal gut of endangered iberian lynx.</title>
        <authorList>
            <person name="Alcaide M."/>
            <person name="Messina E."/>
            <person name="Richter M."/>
            <person name="Bargiela R."/>
            <person name="Peplies J."/>
            <person name="Huws S.A."/>
            <person name="Newbold C.J."/>
            <person name="Golyshin P.N."/>
            <person name="Simon M.A."/>
            <person name="Lopez G."/>
            <person name="Yakimov M.M."/>
            <person name="Ferrer M."/>
        </authorList>
    </citation>
    <scope>NUCLEOTIDE SEQUENCE</scope>
</reference>
<name>J9G755_9ZZZZ</name>
<comment type="caution">
    <text evidence="5">The sequence shown here is derived from an EMBL/GenBank/DDBJ whole genome shotgun (WGS) entry which is preliminary data.</text>
</comment>
<dbReference type="Gene3D" id="2.20.25.90">
    <property type="entry name" value="ADC-like domains"/>
    <property type="match status" value="1"/>
</dbReference>
<feature type="non-terminal residue" evidence="5">
    <location>
        <position position="152"/>
    </location>
</feature>
<evidence type="ECO:0000313" key="5">
    <source>
        <dbReference type="EMBL" id="EJW95329.1"/>
    </source>
</evidence>
<evidence type="ECO:0000256" key="1">
    <source>
        <dbReference type="ARBA" id="ARBA00022723"/>
    </source>
</evidence>
<dbReference type="EMBL" id="AMCI01005867">
    <property type="protein sequence ID" value="EJW95329.1"/>
    <property type="molecule type" value="Genomic_DNA"/>
</dbReference>
<dbReference type="GO" id="GO:0051536">
    <property type="term" value="F:iron-sulfur cluster binding"/>
    <property type="evidence" value="ECO:0007669"/>
    <property type="project" value="UniProtKB-KW"/>
</dbReference>
<keyword evidence="1" id="KW-0479">Metal-binding</keyword>
<keyword evidence="2" id="KW-0408">Iron</keyword>
<dbReference type="InterPro" id="IPR006963">
    <property type="entry name" value="Mopterin_OxRdtase_4Fe-4S_dom"/>
</dbReference>
<sequence>MGDDMRKKGICGMCPDKCDVVVTVEEGRIIKVEPDKDSPRGRVCRRGALAPEIIYSEKRIRTPLIREGEKGSGKFREATWEEAWDEAAEGLRKVYEKYGAKALVSYIGGSGREDSIMRCFRGKDAFFSHLGSPNDMGCGSICNLSSNFITPV</sequence>
<dbReference type="SUPFAM" id="SSF53706">
    <property type="entry name" value="Formate dehydrogenase/DMSO reductase, domains 1-3"/>
    <property type="match status" value="1"/>
</dbReference>
<feature type="domain" description="4Fe-4S Mo/W bis-MGD-type" evidence="4">
    <location>
        <begin position="4"/>
        <end position="58"/>
    </location>
</feature>